<dbReference type="SUPFAM" id="SSF52467">
    <property type="entry name" value="DHS-like NAD/FAD-binding domain"/>
    <property type="match status" value="1"/>
</dbReference>
<keyword evidence="8" id="KW-1185">Reference proteome</keyword>
<dbReference type="PANTHER" id="PTHR42981">
    <property type="entry name" value="PYRUVATE DEHYDROGENASE [UBIQUINONE]"/>
    <property type="match status" value="1"/>
</dbReference>
<dbReference type="EMBL" id="JALGBH010000002">
    <property type="protein sequence ID" value="MCJ0743397.1"/>
    <property type="molecule type" value="Genomic_DNA"/>
</dbReference>
<dbReference type="InterPro" id="IPR012000">
    <property type="entry name" value="Thiamin_PyroP_enz_cen_dom"/>
</dbReference>
<dbReference type="InterPro" id="IPR029035">
    <property type="entry name" value="DHS-like_NAD/FAD-binding_dom"/>
</dbReference>
<name>A0ABS9ZYL8_9SPHI</name>
<evidence type="ECO:0000259" key="5">
    <source>
        <dbReference type="Pfam" id="PF02775"/>
    </source>
</evidence>
<dbReference type="Pfam" id="PF02776">
    <property type="entry name" value="TPP_enzyme_N"/>
    <property type="match status" value="1"/>
</dbReference>
<dbReference type="InterPro" id="IPR029061">
    <property type="entry name" value="THDP-binding"/>
</dbReference>
<keyword evidence="2 3" id="KW-0786">Thiamine pyrophosphate</keyword>
<evidence type="ECO:0000313" key="7">
    <source>
        <dbReference type="EMBL" id="MCJ0743397.1"/>
    </source>
</evidence>
<dbReference type="Gene3D" id="3.40.50.970">
    <property type="match status" value="2"/>
</dbReference>
<evidence type="ECO:0000313" key="8">
    <source>
        <dbReference type="Proteomes" id="UP001165460"/>
    </source>
</evidence>
<feature type="domain" description="Thiamine pyrophosphate enzyme TPP-binding" evidence="5">
    <location>
        <begin position="380"/>
        <end position="526"/>
    </location>
</feature>
<dbReference type="PROSITE" id="PS00187">
    <property type="entry name" value="TPP_ENZYMES"/>
    <property type="match status" value="1"/>
</dbReference>
<dbReference type="InterPro" id="IPR011766">
    <property type="entry name" value="TPP_enzyme_TPP-bd"/>
</dbReference>
<evidence type="ECO:0000259" key="4">
    <source>
        <dbReference type="Pfam" id="PF00205"/>
    </source>
</evidence>
<feature type="domain" description="Thiamine pyrophosphate enzyme central" evidence="4">
    <location>
        <begin position="191"/>
        <end position="318"/>
    </location>
</feature>
<comment type="similarity">
    <text evidence="1 3">Belongs to the TPP enzyme family.</text>
</comment>
<evidence type="ECO:0000256" key="2">
    <source>
        <dbReference type="ARBA" id="ARBA00023052"/>
    </source>
</evidence>
<organism evidence="7 8">
    <name type="scientific">Pedobacter montanisoli</name>
    <dbReference type="NCBI Taxonomy" id="2923277"/>
    <lineage>
        <taxon>Bacteria</taxon>
        <taxon>Pseudomonadati</taxon>
        <taxon>Bacteroidota</taxon>
        <taxon>Sphingobacteriia</taxon>
        <taxon>Sphingobacteriales</taxon>
        <taxon>Sphingobacteriaceae</taxon>
        <taxon>Pedobacter</taxon>
    </lineage>
</organism>
<dbReference type="InterPro" id="IPR012001">
    <property type="entry name" value="Thiamin_PyroP_enz_TPP-bd_dom"/>
</dbReference>
<comment type="caution">
    <text evidence="7">The sequence shown here is derived from an EMBL/GenBank/DDBJ whole genome shotgun (WGS) entry which is preliminary data.</text>
</comment>
<dbReference type="RefSeq" id="WP_243362569.1">
    <property type="nucleotide sequence ID" value="NZ_JALGBH010000002.1"/>
</dbReference>
<dbReference type="Pfam" id="PF00205">
    <property type="entry name" value="TPP_enzyme_M"/>
    <property type="match status" value="1"/>
</dbReference>
<accession>A0ABS9ZYL8</accession>
<dbReference type="InterPro" id="IPR047212">
    <property type="entry name" value="TPP_POXB-like"/>
</dbReference>
<dbReference type="InterPro" id="IPR047210">
    <property type="entry name" value="TPP_PYR_POXB-like"/>
</dbReference>
<dbReference type="Gene3D" id="3.40.50.1220">
    <property type="entry name" value="TPP-binding domain"/>
    <property type="match status" value="1"/>
</dbReference>
<dbReference type="InterPro" id="IPR047211">
    <property type="entry name" value="POXB-like"/>
</dbReference>
<dbReference type="Proteomes" id="UP001165460">
    <property type="component" value="Unassembled WGS sequence"/>
</dbReference>
<gene>
    <name evidence="7" type="ORF">MMF97_11785</name>
</gene>
<evidence type="ECO:0000256" key="3">
    <source>
        <dbReference type="RuleBase" id="RU362132"/>
    </source>
</evidence>
<reference evidence="7" key="1">
    <citation type="submission" date="2022-03" db="EMBL/GenBank/DDBJ databases">
        <authorList>
            <person name="Woo C.Y."/>
        </authorList>
    </citation>
    <scope>NUCLEOTIDE SEQUENCE</scope>
    <source>
        <strain evidence="7">CYS-01</strain>
    </source>
</reference>
<dbReference type="CDD" id="cd07039">
    <property type="entry name" value="TPP_PYR_POX"/>
    <property type="match status" value="1"/>
</dbReference>
<dbReference type="CDD" id="cd02014">
    <property type="entry name" value="TPP_POX"/>
    <property type="match status" value="1"/>
</dbReference>
<feature type="domain" description="Thiamine pyrophosphate enzyme N-terminal TPP-binding" evidence="6">
    <location>
        <begin position="5"/>
        <end position="113"/>
    </location>
</feature>
<sequence>MAKIVAEQLVEMLVNAGVKRVYAVAGDSLNSFNEAIRQDGRIKWIHVRHEEVGAYAAAAEAELDGIACCAGSCGPGHVHLINGLYDAHRSHVPLIAIASTIPTNQMGVDYFQGTNTFKLFDDCSDYNQLITTAEQAPRIFQTAIQHALSKRGVSVIGFPGDVADMEAVESPTSTQIFRCNPVIQPSESELNHLAGLLNEGKRVMLYCGIGCKNAYHEVLELAQILKSPVGYSFRGKMHVQYNNPYDVGMTGLLGTPSCYKTMHEADVLLMLGTDMPYDTFMPEDNKIIQIDAAEERLGRRAKLTLGLKGDIKDTIKALLPLLQHKTDTSFLDAMVKFHEKVTERLHTYVEDKGEEKKLQPEYVASVINQLASDNAIFTLDTGMSAVWGARYIEQTGTRYLLGSFNHGSMANAMPMAIGAKLSHPERQVIAFCGDGGLSMLLGDLATIKQYNIPVKLMVFNNRALGMVKLEMEVAGLPDNETDLLNPDFVKIAEAMGIAAAEVTLPEQLESALQQAFNHDGPYLLNIYTNPNALAMPPHITGEQVWGMTKSMSKLLLGGHMDEVFETIKSNYKHLKDLL</sequence>
<dbReference type="SUPFAM" id="SSF52518">
    <property type="entry name" value="Thiamin diphosphate-binding fold (THDP-binding)"/>
    <property type="match status" value="2"/>
</dbReference>
<evidence type="ECO:0000256" key="1">
    <source>
        <dbReference type="ARBA" id="ARBA00007812"/>
    </source>
</evidence>
<dbReference type="Pfam" id="PF02775">
    <property type="entry name" value="TPP_enzyme_C"/>
    <property type="match status" value="1"/>
</dbReference>
<dbReference type="InterPro" id="IPR000399">
    <property type="entry name" value="TPP-bd_CS"/>
</dbReference>
<proteinExistence type="inferred from homology"/>
<evidence type="ECO:0000259" key="6">
    <source>
        <dbReference type="Pfam" id="PF02776"/>
    </source>
</evidence>
<dbReference type="PANTHER" id="PTHR42981:SF2">
    <property type="entry name" value="PYRUVATE DEHYDROGENASE [UBIQUINONE]"/>
    <property type="match status" value="1"/>
</dbReference>
<protein>
    <submittedName>
        <fullName evidence="7">Thiamine pyrophosphate-binding protein</fullName>
    </submittedName>
</protein>